<evidence type="ECO:0000313" key="2">
    <source>
        <dbReference type="Proteomes" id="UP001367508"/>
    </source>
</evidence>
<keyword evidence="2" id="KW-1185">Reference proteome</keyword>
<protein>
    <submittedName>
        <fullName evidence="1">Uncharacterized protein</fullName>
    </submittedName>
</protein>
<reference evidence="1 2" key="1">
    <citation type="submission" date="2024-01" db="EMBL/GenBank/DDBJ databases">
        <title>The genomes of 5 underutilized Papilionoideae crops provide insights into root nodulation and disease resistanc.</title>
        <authorList>
            <person name="Jiang F."/>
        </authorList>
    </citation>
    <scope>NUCLEOTIDE SEQUENCE [LARGE SCALE GENOMIC DNA]</scope>
    <source>
        <strain evidence="1">LVBAO_FW01</strain>
        <tissue evidence="1">Leaves</tissue>
    </source>
</reference>
<comment type="caution">
    <text evidence="1">The sequence shown here is derived from an EMBL/GenBank/DDBJ whole genome shotgun (WGS) entry which is preliminary data.</text>
</comment>
<evidence type="ECO:0000313" key="1">
    <source>
        <dbReference type="EMBL" id="KAK7304799.1"/>
    </source>
</evidence>
<proteinExistence type="predicted"/>
<organism evidence="1 2">
    <name type="scientific">Canavalia gladiata</name>
    <name type="common">Sword bean</name>
    <name type="synonym">Dolichos gladiatus</name>
    <dbReference type="NCBI Taxonomy" id="3824"/>
    <lineage>
        <taxon>Eukaryota</taxon>
        <taxon>Viridiplantae</taxon>
        <taxon>Streptophyta</taxon>
        <taxon>Embryophyta</taxon>
        <taxon>Tracheophyta</taxon>
        <taxon>Spermatophyta</taxon>
        <taxon>Magnoliopsida</taxon>
        <taxon>eudicotyledons</taxon>
        <taxon>Gunneridae</taxon>
        <taxon>Pentapetalae</taxon>
        <taxon>rosids</taxon>
        <taxon>fabids</taxon>
        <taxon>Fabales</taxon>
        <taxon>Fabaceae</taxon>
        <taxon>Papilionoideae</taxon>
        <taxon>50 kb inversion clade</taxon>
        <taxon>NPAAA clade</taxon>
        <taxon>indigoferoid/millettioid clade</taxon>
        <taxon>Phaseoleae</taxon>
        <taxon>Canavalia</taxon>
    </lineage>
</organism>
<name>A0AAN9JUZ7_CANGL</name>
<dbReference type="AlphaFoldDB" id="A0AAN9JUZ7"/>
<sequence length="99" mass="11356">MLRSLNAWKVHGWCGHAKLLCDDGGVFENKIKIKHSAIKQATRVDLQTYSQQHNTNVIHKHKSIIQHIYLNDRPISAFGFLTENGKKKQIIKISLNPEL</sequence>
<gene>
    <name evidence="1" type="ORF">VNO77_42688</name>
</gene>
<accession>A0AAN9JUZ7</accession>
<dbReference type="Proteomes" id="UP001367508">
    <property type="component" value="Unassembled WGS sequence"/>
</dbReference>
<dbReference type="EMBL" id="JAYMYQ010000011">
    <property type="protein sequence ID" value="KAK7304799.1"/>
    <property type="molecule type" value="Genomic_DNA"/>
</dbReference>